<dbReference type="PANTHER" id="PTHR46830">
    <property type="entry name" value="TRANSFERASE, PUTATIVE-RELATED"/>
    <property type="match status" value="1"/>
</dbReference>
<dbReference type="AlphaFoldDB" id="A0A8S4NYA4"/>
<dbReference type="Pfam" id="PF04488">
    <property type="entry name" value="Gly_transf_sug"/>
    <property type="match status" value="1"/>
</dbReference>
<evidence type="ECO:0008006" key="4">
    <source>
        <dbReference type="Google" id="ProtNLM"/>
    </source>
</evidence>
<feature type="region of interest" description="Disordered" evidence="1">
    <location>
        <begin position="171"/>
        <end position="190"/>
    </location>
</feature>
<evidence type="ECO:0000256" key="1">
    <source>
        <dbReference type="SAM" id="MobiDB-lite"/>
    </source>
</evidence>
<proteinExistence type="predicted"/>
<protein>
    <recommendedName>
        <fullName evidence="4">Glycosyltransferase</fullName>
    </recommendedName>
</protein>
<accession>A0A8S4NYA4</accession>
<dbReference type="InterPro" id="IPR029044">
    <property type="entry name" value="Nucleotide-diphossugar_trans"/>
</dbReference>
<evidence type="ECO:0000313" key="2">
    <source>
        <dbReference type="EMBL" id="CAH1786782.1"/>
    </source>
</evidence>
<organism evidence="2 3">
    <name type="scientific">Owenia fusiformis</name>
    <name type="common">Polychaete worm</name>
    <dbReference type="NCBI Taxonomy" id="6347"/>
    <lineage>
        <taxon>Eukaryota</taxon>
        <taxon>Metazoa</taxon>
        <taxon>Spiralia</taxon>
        <taxon>Lophotrochozoa</taxon>
        <taxon>Annelida</taxon>
        <taxon>Polychaeta</taxon>
        <taxon>Sedentaria</taxon>
        <taxon>Canalipalpata</taxon>
        <taxon>Sabellida</taxon>
        <taxon>Oweniida</taxon>
        <taxon>Oweniidae</taxon>
        <taxon>Owenia</taxon>
    </lineage>
</organism>
<sequence>MRIRILKEYGGTYLDSDVIALRSLAPLRRYNHTQGVGVMSSGLSNGVIIAKKSSKFLDIWLEEYKMYGKEKVKSSFWSYYSIRRPRQLLKRQPELVRIEKDTLVRPLEGMYTNMETRQNVWKYSYSMHVWKRKTFIPERPDQIKLISNQSLLRDVMEYVVFNKIPFYAKNDRKAKGNSQSRKARPRASRQ</sequence>
<name>A0A8S4NYA4_OWEFU</name>
<evidence type="ECO:0000313" key="3">
    <source>
        <dbReference type="Proteomes" id="UP000749559"/>
    </source>
</evidence>
<dbReference type="Proteomes" id="UP000749559">
    <property type="component" value="Unassembled WGS sequence"/>
</dbReference>
<dbReference type="InterPro" id="IPR007577">
    <property type="entry name" value="GlycoTrfase_DXD_sugar-bd_CS"/>
</dbReference>
<dbReference type="Gene3D" id="3.90.550.20">
    <property type="match status" value="1"/>
</dbReference>
<dbReference type="EMBL" id="CAIIXF020000006">
    <property type="protein sequence ID" value="CAH1786782.1"/>
    <property type="molecule type" value="Genomic_DNA"/>
</dbReference>
<comment type="caution">
    <text evidence="2">The sequence shown here is derived from an EMBL/GenBank/DDBJ whole genome shotgun (WGS) entry which is preliminary data.</text>
</comment>
<feature type="compositionally biased region" description="Basic residues" evidence="1">
    <location>
        <begin position="181"/>
        <end position="190"/>
    </location>
</feature>
<dbReference type="PANTHER" id="PTHR46830:SF1">
    <property type="entry name" value="ALPHA-1,4-N-ACETYLGLUCOSAMINYLTRANSFERASE"/>
    <property type="match status" value="1"/>
</dbReference>
<dbReference type="OrthoDB" id="6150660at2759"/>
<reference evidence="2" key="1">
    <citation type="submission" date="2022-03" db="EMBL/GenBank/DDBJ databases">
        <authorList>
            <person name="Martin C."/>
        </authorList>
    </citation>
    <scope>NUCLEOTIDE SEQUENCE</scope>
</reference>
<keyword evidence="3" id="KW-1185">Reference proteome</keyword>
<dbReference type="SUPFAM" id="SSF53448">
    <property type="entry name" value="Nucleotide-diphospho-sugar transferases"/>
    <property type="match status" value="1"/>
</dbReference>
<gene>
    <name evidence="2" type="ORF">OFUS_LOCUS12610</name>
</gene>